<dbReference type="AlphaFoldDB" id="A0A316GM11"/>
<dbReference type="Gene3D" id="3.30.565.10">
    <property type="entry name" value="Histidine kinase-like ATPase, C-terminal domain"/>
    <property type="match status" value="1"/>
</dbReference>
<accession>A0A316GM11</accession>
<reference evidence="7 8" key="1">
    <citation type="submission" date="2018-05" db="EMBL/GenBank/DDBJ databases">
        <title>Genomic Encyclopedia of Type Strains, Phase IV (KMG-IV): sequencing the most valuable type-strain genomes for metagenomic binning, comparative biology and taxonomic classification.</title>
        <authorList>
            <person name="Goeker M."/>
        </authorList>
    </citation>
    <scope>NUCLEOTIDE SEQUENCE [LARGE SCALE GENOMIC DNA]</scope>
    <source>
        <strain evidence="7 8">DSM 16097</strain>
    </source>
</reference>
<dbReference type="InterPro" id="IPR050482">
    <property type="entry name" value="Sensor_HK_TwoCompSys"/>
</dbReference>
<gene>
    <name evidence="7" type="ORF">C7455_10170</name>
</gene>
<feature type="transmembrane region" description="Helical" evidence="6">
    <location>
        <begin position="206"/>
        <end position="223"/>
    </location>
</feature>
<feature type="transmembrane region" description="Helical" evidence="6">
    <location>
        <begin position="268"/>
        <end position="286"/>
    </location>
</feature>
<dbReference type="GO" id="GO:0000160">
    <property type="term" value="P:phosphorelay signal transduction system"/>
    <property type="evidence" value="ECO:0007669"/>
    <property type="project" value="UniProtKB-KW"/>
</dbReference>
<dbReference type="GO" id="GO:0004673">
    <property type="term" value="F:protein histidine kinase activity"/>
    <property type="evidence" value="ECO:0007669"/>
    <property type="project" value="UniProtKB-EC"/>
</dbReference>
<dbReference type="PANTHER" id="PTHR24421">
    <property type="entry name" value="NITRATE/NITRITE SENSOR PROTEIN NARX-RELATED"/>
    <property type="match status" value="1"/>
</dbReference>
<organism evidence="7 8">
    <name type="scientific">Roseicyclus mahoneyensis</name>
    <dbReference type="NCBI Taxonomy" id="164332"/>
    <lineage>
        <taxon>Bacteria</taxon>
        <taxon>Pseudomonadati</taxon>
        <taxon>Pseudomonadota</taxon>
        <taxon>Alphaproteobacteria</taxon>
        <taxon>Rhodobacterales</taxon>
        <taxon>Roseobacteraceae</taxon>
        <taxon>Roseicyclus</taxon>
    </lineage>
</organism>
<comment type="caution">
    <text evidence="7">The sequence shown here is derived from an EMBL/GenBank/DDBJ whole genome shotgun (WGS) entry which is preliminary data.</text>
</comment>
<evidence type="ECO:0000313" key="8">
    <source>
        <dbReference type="Proteomes" id="UP000245708"/>
    </source>
</evidence>
<protein>
    <recommendedName>
        <fullName evidence="2">histidine kinase</fullName>
        <ecNumber evidence="2">2.7.13.3</ecNumber>
    </recommendedName>
</protein>
<dbReference type="RefSeq" id="WP_109663978.1">
    <property type="nucleotide sequence ID" value="NZ_QGGW01000001.1"/>
</dbReference>
<evidence type="ECO:0000256" key="1">
    <source>
        <dbReference type="ARBA" id="ARBA00000085"/>
    </source>
</evidence>
<dbReference type="InterPro" id="IPR036890">
    <property type="entry name" value="HATPase_C_sf"/>
</dbReference>
<keyword evidence="5" id="KW-0902">Two-component regulatory system</keyword>
<evidence type="ECO:0000256" key="5">
    <source>
        <dbReference type="ARBA" id="ARBA00023012"/>
    </source>
</evidence>
<proteinExistence type="predicted"/>
<dbReference type="OrthoDB" id="9778496at2"/>
<feature type="transmembrane region" description="Helical" evidence="6">
    <location>
        <begin position="12"/>
        <end position="32"/>
    </location>
</feature>
<evidence type="ECO:0000256" key="4">
    <source>
        <dbReference type="ARBA" id="ARBA00022777"/>
    </source>
</evidence>
<keyword evidence="6" id="KW-1133">Transmembrane helix</keyword>
<keyword evidence="3" id="KW-0808">Transferase</keyword>
<evidence type="ECO:0000256" key="3">
    <source>
        <dbReference type="ARBA" id="ARBA00022679"/>
    </source>
</evidence>
<comment type="catalytic activity">
    <reaction evidence="1">
        <text>ATP + protein L-histidine = ADP + protein N-phospho-L-histidine.</text>
        <dbReference type="EC" id="2.7.13.3"/>
    </reaction>
</comment>
<feature type="transmembrane region" description="Helical" evidence="6">
    <location>
        <begin position="235"/>
        <end position="256"/>
    </location>
</feature>
<evidence type="ECO:0000313" key="7">
    <source>
        <dbReference type="EMBL" id="PWK62045.1"/>
    </source>
</evidence>
<keyword evidence="6" id="KW-0812">Transmembrane</keyword>
<evidence type="ECO:0000256" key="2">
    <source>
        <dbReference type="ARBA" id="ARBA00012438"/>
    </source>
</evidence>
<evidence type="ECO:0000256" key="6">
    <source>
        <dbReference type="SAM" id="Phobius"/>
    </source>
</evidence>
<feature type="transmembrane region" description="Helical" evidence="6">
    <location>
        <begin position="292"/>
        <end position="314"/>
    </location>
</feature>
<dbReference type="Proteomes" id="UP000245708">
    <property type="component" value="Unassembled WGS sequence"/>
</dbReference>
<sequence>MMIVTRAGHRRFVVMICLLMPFFMIFLLYQFLRIADTSAVITQFHNELTQATGSLPFSNVTPDRDRLEGPTVSGVLDMSAAPIRPQDHIFIPSFSGALVVYVDGRVAFNSTVNPGTQTANVSESVLLPGPFGFGEATEITFGLYRNDTIFVGMSQVYLGSEEAMRRAALRYDFYSSFLRAVYWGAEAFSIFVMGLLFIFRAIDRRLIPLFIIFSYFLAVQSPVTLTDYVNFSGYLPYINCLGFLVSWSLFAFYQDLSSDGQRKLQPKYLYIAIGSALGALLFNLLLPQFGRYLHLLVTFPVMVTALYATGFLSLRQVLRSGRVDSAVFAVAALTVGVSLTHDLMVRTGFLGSHVLAIGTSSFNFFLCTAFLVISRILSAKAALQDQNKIMEEALTLRTEQLVQEFKVQGKLREQNAASIETQRITRDLHDGVLTYLSMIQSLAETAPTGNSDYINGLAKNAIREIRVILEVNLLEKNSIFVTLSVLRSQVIGPLKHAGVDVQWDLLALLDQTIIDRKHALNLFRIMQEAIHNAVLRAQCTSLIVKATHDPMNNSLVIGVTNTGGYELVCAHEAGHGIGNMRRRATMIGAEFTLQPLAGGAQLELRFAASAGGTLLAVRPTRADARL</sequence>
<dbReference type="EC" id="2.7.13.3" evidence="2"/>
<feature type="transmembrane region" description="Helical" evidence="6">
    <location>
        <begin position="180"/>
        <end position="199"/>
    </location>
</feature>
<dbReference type="PANTHER" id="PTHR24421:SF10">
    <property type="entry name" value="NITRATE_NITRITE SENSOR PROTEIN NARQ"/>
    <property type="match status" value="1"/>
</dbReference>
<keyword evidence="8" id="KW-1185">Reference proteome</keyword>
<dbReference type="EMBL" id="QGGW01000001">
    <property type="protein sequence ID" value="PWK62045.1"/>
    <property type="molecule type" value="Genomic_DNA"/>
</dbReference>
<name>A0A316GM11_9RHOB</name>
<keyword evidence="6" id="KW-0472">Membrane</keyword>
<feature type="transmembrane region" description="Helical" evidence="6">
    <location>
        <begin position="350"/>
        <end position="373"/>
    </location>
</feature>
<keyword evidence="4 7" id="KW-0418">Kinase</keyword>
<feature type="transmembrane region" description="Helical" evidence="6">
    <location>
        <begin position="326"/>
        <end position="344"/>
    </location>
</feature>